<sequence length="307" mass="35220">MTLQLALLHTFSFAVGINASSQTDSYDTNKSSTSEAYDMKDFCPGIRIEAKDFDGKWYPAKVSDVDWTENEILVHFENWNTKFDEWIPMDSSRLRPLQKPVLQKKDNGKFSKGEEVMAMWSPYQKYPATIQAVLSNDRYDVLFYDGFLKRLKGHKISKLEGETVKNEVRNFTDIGTKEERRERKRKINVAELFHVNKRSKKKGLIHSKSQGLKTYPVSKSKNKGSVIRKLLTPEEGKDKVTKTDSVESKQKEEKVPSSTTSSKALIDTIPAAFEVKYLNGQTEMWSKQLYQRSEGRTAGKLDIVILK</sequence>
<evidence type="ECO:0000256" key="1">
    <source>
        <dbReference type="ARBA" id="ARBA00004123"/>
    </source>
</evidence>
<dbReference type="KEGG" id="phu:Phum_PHUM440090"/>
<dbReference type="OrthoDB" id="161570at2759"/>
<evidence type="ECO:0000259" key="6">
    <source>
        <dbReference type="SMART" id="SM00333"/>
    </source>
</evidence>
<dbReference type="STRING" id="121224.E0VTX7"/>
<evidence type="ECO:0000313" key="8">
    <source>
        <dbReference type="EnsemblMetazoa" id="PHUM440090-PA"/>
    </source>
</evidence>
<evidence type="ECO:0000256" key="2">
    <source>
        <dbReference type="ARBA" id="ARBA00022737"/>
    </source>
</evidence>
<reference evidence="7" key="1">
    <citation type="submission" date="2007-04" db="EMBL/GenBank/DDBJ databases">
        <title>Annotation of Pediculus humanus corporis strain USDA.</title>
        <authorList>
            <person name="Kirkness E."/>
            <person name="Hannick L."/>
            <person name="Hass B."/>
            <person name="Bruggner R."/>
            <person name="Lawson D."/>
            <person name="Bidwell S."/>
            <person name="Joardar V."/>
            <person name="Caler E."/>
            <person name="Walenz B."/>
            <person name="Inman J."/>
            <person name="Schobel S."/>
            <person name="Galinsky K."/>
            <person name="Amedeo P."/>
            <person name="Strausberg R."/>
        </authorList>
    </citation>
    <scope>NUCLEOTIDE SEQUENCE</scope>
    <source>
        <strain evidence="7">USDA</strain>
    </source>
</reference>
<dbReference type="Gene3D" id="2.30.30.140">
    <property type="match status" value="2"/>
</dbReference>
<dbReference type="AlphaFoldDB" id="E0VTX7"/>
<reference evidence="8" key="3">
    <citation type="submission" date="2020-05" db="UniProtKB">
        <authorList>
            <consortium name="EnsemblMetazoa"/>
        </authorList>
    </citation>
    <scope>IDENTIFICATION</scope>
    <source>
        <strain evidence="8">USDA</strain>
    </source>
</reference>
<evidence type="ECO:0000313" key="9">
    <source>
        <dbReference type="Proteomes" id="UP000009046"/>
    </source>
</evidence>
<keyword evidence="3" id="KW-0539">Nucleus</keyword>
<dbReference type="CDD" id="cd20386">
    <property type="entry name" value="Tudor_PHF20-like"/>
    <property type="match status" value="1"/>
</dbReference>
<dbReference type="Pfam" id="PF02820">
    <property type="entry name" value="MBT"/>
    <property type="match status" value="1"/>
</dbReference>
<dbReference type="RefSeq" id="XP_002429571.1">
    <property type="nucleotide sequence ID" value="XM_002429526.1"/>
</dbReference>
<dbReference type="GO" id="GO:0006357">
    <property type="term" value="P:regulation of transcription by RNA polymerase II"/>
    <property type="evidence" value="ECO:0007669"/>
    <property type="project" value="TreeGrafter"/>
</dbReference>
<dbReference type="SMART" id="SM00333">
    <property type="entry name" value="TUDOR"/>
    <property type="match status" value="2"/>
</dbReference>
<dbReference type="GeneID" id="8230864"/>
<comment type="subcellular location">
    <subcellularLocation>
        <location evidence="1">Nucleus</location>
    </subcellularLocation>
</comment>
<dbReference type="CDD" id="cd20104">
    <property type="entry name" value="MBT_PHF20L1-like"/>
    <property type="match status" value="1"/>
</dbReference>
<feature type="domain" description="Tudor" evidence="6">
    <location>
        <begin position="40"/>
        <end position="100"/>
    </location>
</feature>
<keyword evidence="2" id="KW-0677">Repeat</keyword>
<dbReference type="eggNOG" id="KOG1844">
    <property type="taxonomic scope" value="Eukaryota"/>
</dbReference>
<dbReference type="InParanoid" id="E0VTX7"/>
<dbReference type="SUPFAM" id="SSF63748">
    <property type="entry name" value="Tudor/PWWP/MBT"/>
    <property type="match status" value="1"/>
</dbReference>
<dbReference type="PANTHER" id="PTHR15856">
    <property type="entry name" value="PHD FINGER PROTEIN 20-RELATED"/>
    <property type="match status" value="1"/>
</dbReference>
<dbReference type="InterPro" id="IPR043449">
    <property type="entry name" value="PHF20-like"/>
</dbReference>
<dbReference type="InterPro" id="IPR002999">
    <property type="entry name" value="Tudor"/>
</dbReference>
<dbReference type="GO" id="GO:0005634">
    <property type="term" value="C:nucleus"/>
    <property type="evidence" value="ECO:0007669"/>
    <property type="project" value="UniProtKB-SubCell"/>
</dbReference>
<feature type="chain" id="PRO_5014570209" description="Tudor domain-containing protein" evidence="5">
    <location>
        <begin position="20"/>
        <end position="307"/>
    </location>
</feature>
<dbReference type="EMBL" id="DS235774">
    <property type="protein sequence ID" value="EEB16833.1"/>
    <property type="molecule type" value="Genomic_DNA"/>
</dbReference>
<dbReference type="EMBL" id="AAZO01005370">
    <property type="status" value="NOT_ANNOTATED_CDS"/>
    <property type="molecule type" value="Genomic_DNA"/>
</dbReference>
<organism>
    <name type="scientific">Pediculus humanus subsp. corporis</name>
    <name type="common">Body louse</name>
    <dbReference type="NCBI Taxonomy" id="121224"/>
    <lineage>
        <taxon>Eukaryota</taxon>
        <taxon>Metazoa</taxon>
        <taxon>Ecdysozoa</taxon>
        <taxon>Arthropoda</taxon>
        <taxon>Hexapoda</taxon>
        <taxon>Insecta</taxon>
        <taxon>Pterygota</taxon>
        <taxon>Neoptera</taxon>
        <taxon>Paraneoptera</taxon>
        <taxon>Psocodea</taxon>
        <taxon>Troctomorpha</taxon>
        <taxon>Phthiraptera</taxon>
        <taxon>Anoplura</taxon>
        <taxon>Pediculidae</taxon>
        <taxon>Pediculus</taxon>
    </lineage>
</organism>
<dbReference type="InterPro" id="IPR004092">
    <property type="entry name" value="Mbt"/>
</dbReference>
<feature type="compositionally biased region" description="Basic and acidic residues" evidence="4">
    <location>
        <begin position="231"/>
        <end position="255"/>
    </location>
</feature>
<dbReference type="InterPro" id="IPR016197">
    <property type="entry name" value="Chromo-like_dom_sf"/>
</dbReference>
<evidence type="ECO:0000256" key="3">
    <source>
        <dbReference type="ARBA" id="ARBA00023242"/>
    </source>
</evidence>
<feature type="signal peptide" evidence="5">
    <location>
        <begin position="1"/>
        <end position="19"/>
    </location>
</feature>
<keyword evidence="5" id="KW-0732">Signal</keyword>
<gene>
    <name evidence="8" type="primary">8230864</name>
    <name evidence="7" type="ORF">Phum_PHUM440090</name>
</gene>
<dbReference type="CTD" id="8230864"/>
<dbReference type="GO" id="GO:0044545">
    <property type="term" value="C:NSL complex"/>
    <property type="evidence" value="ECO:0007669"/>
    <property type="project" value="TreeGrafter"/>
</dbReference>
<dbReference type="HOGENOM" id="CLU_907050_0_0_1"/>
<evidence type="ECO:0000256" key="4">
    <source>
        <dbReference type="SAM" id="MobiDB-lite"/>
    </source>
</evidence>
<evidence type="ECO:0000313" key="7">
    <source>
        <dbReference type="EMBL" id="EEB16833.1"/>
    </source>
</evidence>
<protein>
    <recommendedName>
        <fullName evidence="6">Tudor domain-containing protein</fullName>
    </recommendedName>
</protein>
<name>E0VTX7_PEDHC</name>
<feature type="region of interest" description="Disordered" evidence="4">
    <location>
        <begin position="230"/>
        <end position="261"/>
    </location>
</feature>
<dbReference type="SUPFAM" id="SSF54160">
    <property type="entry name" value="Chromo domain-like"/>
    <property type="match status" value="1"/>
</dbReference>
<evidence type="ECO:0000256" key="5">
    <source>
        <dbReference type="SAM" id="SignalP"/>
    </source>
</evidence>
<dbReference type="EnsemblMetazoa" id="PHUM440090-RA">
    <property type="protein sequence ID" value="PHUM440090-PA"/>
    <property type="gene ID" value="PHUM440090"/>
</dbReference>
<proteinExistence type="predicted"/>
<feature type="domain" description="Tudor" evidence="6">
    <location>
        <begin position="108"/>
        <end position="164"/>
    </location>
</feature>
<dbReference type="Proteomes" id="UP000009046">
    <property type="component" value="Unassembled WGS sequence"/>
</dbReference>
<dbReference type="VEuPathDB" id="VectorBase:PHUM440090"/>
<accession>E0VTX7</accession>
<reference evidence="7" key="2">
    <citation type="submission" date="2007-04" db="EMBL/GenBank/DDBJ databases">
        <title>The genome of the human body louse.</title>
        <authorList>
            <consortium name="The Human Body Louse Genome Consortium"/>
            <person name="Kirkness E."/>
            <person name="Walenz B."/>
            <person name="Hass B."/>
            <person name="Bruggner R."/>
            <person name="Strausberg R."/>
        </authorList>
    </citation>
    <scope>NUCLEOTIDE SEQUENCE</scope>
    <source>
        <strain evidence="7">USDA</strain>
    </source>
</reference>
<keyword evidence="9" id="KW-1185">Reference proteome</keyword>
<dbReference type="PANTHER" id="PTHR15856:SF51">
    <property type="entry name" value="MBD-R2"/>
    <property type="match status" value="1"/>
</dbReference>